<evidence type="ECO:0000313" key="2">
    <source>
        <dbReference type="EMBL" id="KAK3382689.1"/>
    </source>
</evidence>
<feature type="compositionally biased region" description="Acidic residues" evidence="1">
    <location>
        <begin position="535"/>
        <end position="546"/>
    </location>
</feature>
<evidence type="ECO:0000256" key="1">
    <source>
        <dbReference type="SAM" id="MobiDB-lite"/>
    </source>
</evidence>
<sequence>MEDIKPLRKFDDSDEVVCCPPGTVFNGKSCVFIASQICSNGFTLDDATKSVCIGKSPPCPGDLVLRDGLCSPYCPPGFDHKGKQCVSTQKPTCSSDVSYLVVDKTADGLPICGSKNPAECTGGSKLAGVDCISESPPQCPAGYRFEVCRTKKAPICEFGELQDGECRSKELPCAADYKLDSTCGSCVRSTPSSCGEGSKIFFTSPRRQVRSVCFRDVHGMKLDEKDQCSVPAHESQPENGDCVVGTPKCTHDKAVSDPATHECHLTEAPACPTGSTPWGNECISEGGSTCPENYHHSLPDKKYCIHKEQPKCKENARYDPVAQLCVVDVAAPAYPPKTGVLDGLNCVLPSLPVCSDPETTYDQASGHCVSKTRPQCDDGFHIPAGGAWCISNKKPVCEAARDGTVITIVDGVCVSDQAPDCGAESTWVQRLKACVNKKGPCAEGTPDSTTLDKDKVKCITASSRSCFVMLACPDVFDDTVPAIGGGGGSLSPAVGSGSPSSAVSSGPPPSPLLAVGNVGSPSPAVSSDGNGGDSSADDDGRDDPEPYDINQFGP</sequence>
<feature type="compositionally biased region" description="Low complexity" evidence="1">
    <location>
        <begin position="490"/>
        <end position="505"/>
    </location>
</feature>
<gene>
    <name evidence="2" type="ORF">B0T24DRAFT_587422</name>
</gene>
<dbReference type="AlphaFoldDB" id="A0AAE0TX08"/>
<accession>A0AAE0TX08</accession>
<reference evidence="2" key="1">
    <citation type="journal article" date="2023" name="Mol. Phylogenet. Evol.">
        <title>Genome-scale phylogeny and comparative genomics of the fungal order Sordariales.</title>
        <authorList>
            <person name="Hensen N."/>
            <person name="Bonometti L."/>
            <person name="Westerberg I."/>
            <person name="Brannstrom I.O."/>
            <person name="Guillou S."/>
            <person name="Cros-Aarteil S."/>
            <person name="Calhoun S."/>
            <person name="Haridas S."/>
            <person name="Kuo A."/>
            <person name="Mondo S."/>
            <person name="Pangilinan J."/>
            <person name="Riley R."/>
            <person name="LaButti K."/>
            <person name="Andreopoulos B."/>
            <person name="Lipzen A."/>
            <person name="Chen C."/>
            <person name="Yan M."/>
            <person name="Daum C."/>
            <person name="Ng V."/>
            <person name="Clum A."/>
            <person name="Steindorff A."/>
            <person name="Ohm R.A."/>
            <person name="Martin F."/>
            <person name="Silar P."/>
            <person name="Natvig D.O."/>
            <person name="Lalanne C."/>
            <person name="Gautier V."/>
            <person name="Ament-Velasquez S.L."/>
            <person name="Kruys A."/>
            <person name="Hutchinson M.I."/>
            <person name="Powell A.J."/>
            <person name="Barry K."/>
            <person name="Miller A.N."/>
            <person name="Grigoriev I.V."/>
            <person name="Debuchy R."/>
            <person name="Gladieux P."/>
            <person name="Hiltunen Thoren M."/>
            <person name="Johannesson H."/>
        </authorList>
    </citation>
    <scope>NUCLEOTIDE SEQUENCE</scope>
    <source>
        <strain evidence="2">CBS 958.72</strain>
    </source>
</reference>
<feature type="region of interest" description="Disordered" evidence="1">
    <location>
        <begin position="490"/>
        <end position="554"/>
    </location>
</feature>
<evidence type="ECO:0000313" key="3">
    <source>
        <dbReference type="Proteomes" id="UP001287356"/>
    </source>
</evidence>
<dbReference type="EMBL" id="JAULSN010000001">
    <property type="protein sequence ID" value="KAK3382689.1"/>
    <property type="molecule type" value="Genomic_DNA"/>
</dbReference>
<name>A0AAE0TX08_9PEZI</name>
<comment type="caution">
    <text evidence="2">The sequence shown here is derived from an EMBL/GenBank/DDBJ whole genome shotgun (WGS) entry which is preliminary data.</text>
</comment>
<dbReference type="Proteomes" id="UP001287356">
    <property type="component" value="Unassembled WGS sequence"/>
</dbReference>
<reference evidence="2" key="2">
    <citation type="submission" date="2023-06" db="EMBL/GenBank/DDBJ databases">
        <authorList>
            <consortium name="Lawrence Berkeley National Laboratory"/>
            <person name="Haridas S."/>
            <person name="Hensen N."/>
            <person name="Bonometti L."/>
            <person name="Westerberg I."/>
            <person name="Brannstrom I.O."/>
            <person name="Guillou S."/>
            <person name="Cros-Aarteil S."/>
            <person name="Calhoun S."/>
            <person name="Kuo A."/>
            <person name="Mondo S."/>
            <person name="Pangilinan J."/>
            <person name="Riley R."/>
            <person name="Labutti K."/>
            <person name="Andreopoulos B."/>
            <person name="Lipzen A."/>
            <person name="Chen C."/>
            <person name="Yanf M."/>
            <person name="Daum C."/>
            <person name="Ng V."/>
            <person name="Clum A."/>
            <person name="Steindorff A."/>
            <person name="Ohm R."/>
            <person name="Martin F."/>
            <person name="Silar P."/>
            <person name="Natvig D."/>
            <person name="Lalanne C."/>
            <person name="Gautier V."/>
            <person name="Ament-Velasquez S.L."/>
            <person name="Kruys A."/>
            <person name="Hutchinson M.I."/>
            <person name="Powell A.J."/>
            <person name="Barry K."/>
            <person name="Miller A.N."/>
            <person name="Grigoriev I.V."/>
            <person name="Debuchy R."/>
            <person name="Gladieux P."/>
            <person name="Thoren M.H."/>
            <person name="Johannesson H."/>
        </authorList>
    </citation>
    <scope>NUCLEOTIDE SEQUENCE</scope>
    <source>
        <strain evidence="2">CBS 958.72</strain>
    </source>
</reference>
<proteinExistence type="predicted"/>
<organism evidence="2 3">
    <name type="scientific">Lasiosphaeria ovina</name>
    <dbReference type="NCBI Taxonomy" id="92902"/>
    <lineage>
        <taxon>Eukaryota</taxon>
        <taxon>Fungi</taxon>
        <taxon>Dikarya</taxon>
        <taxon>Ascomycota</taxon>
        <taxon>Pezizomycotina</taxon>
        <taxon>Sordariomycetes</taxon>
        <taxon>Sordariomycetidae</taxon>
        <taxon>Sordariales</taxon>
        <taxon>Lasiosphaeriaceae</taxon>
        <taxon>Lasiosphaeria</taxon>
    </lineage>
</organism>
<protein>
    <recommendedName>
        <fullName evidence="4">Cell wall cysteine-rich protein</fullName>
    </recommendedName>
</protein>
<keyword evidence="3" id="KW-1185">Reference proteome</keyword>
<evidence type="ECO:0008006" key="4">
    <source>
        <dbReference type="Google" id="ProtNLM"/>
    </source>
</evidence>